<comment type="similarity">
    <text evidence="2">Belongs to the KptA/TPT1 family.</text>
</comment>
<comment type="catalytic activity">
    <reaction evidence="6">
        <text>2'-phospho-[ligated tRNA] + NAD(+) = mature tRNA + ADP-alpha-D-ribose 1'',2''-cyclic phosphate + nicotinamide</text>
        <dbReference type="Rhea" id="RHEA:23324"/>
        <dbReference type="Rhea" id="RHEA-COMP:11106"/>
        <dbReference type="Rhea" id="RHEA-COMP:11107"/>
        <dbReference type="ChEBI" id="CHEBI:17154"/>
        <dbReference type="ChEBI" id="CHEBI:57540"/>
        <dbReference type="ChEBI" id="CHEBI:76596"/>
        <dbReference type="ChEBI" id="CHEBI:82883"/>
        <dbReference type="ChEBI" id="CHEBI:85027"/>
        <dbReference type="EC" id="2.7.1.160"/>
    </reaction>
</comment>
<evidence type="ECO:0000256" key="1">
    <source>
        <dbReference type="ARBA" id="ARBA00003343"/>
    </source>
</evidence>
<dbReference type="SUPFAM" id="SSF56399">
    <property type="entry name" value="ADP-ribosylation"/>
    <property type="match status" value="1"/>
</dbReference>
<comment type="caution">
    <text evidence="7">The sequence shown here is derived from an EMBL/GenBank/DDBJ whole genome shotgun (WGS) entry which is preliminary data.</text>
</comment>
<dbReference type="GO" id="GO:0000215">
    <property type="term" value="F:tRNA 2'-phosphotransferase activity"/>
    <property type="evidence" value="ECO:0007669"/>
    <property type="project" value="UniProtKB-EC"/>
</dbReference>
<name>A0A093Y032_TALMA</name>
<evidence type="ECO:0000256" key="3">
    <source>
        <dbReference type="ARBA" id="ARBA00012007"/>
    </source>
</evidence>
<evidence type="ECO:0000256" key="5">
    <source>
        <dbReference type="ARBA" id="ARBA00023027"/>
    </source>
</evidence>
<dbReference type="AlphaFoldDB" id="A0A093Y032"/>
<proteinExistence type="inferred from homology"/>
<sequence length="322" mass="35024">MSRRGGGRPMPRGVVLSKALSHLLRHSAERENLKISKEGYVNVADLLESRKVKSLGATLPEIMQAVSSSDKQRFSLFYIAPETIEAGKQESQEQQEAVIATAASEEKQKNATAHALSVNDNDPSHFLIRATQGHSMQSVDTTLFLEKLSLEDNATSKLPDTVVHGTYHGAWPLIFASGGLQSMGRLQVHFATGPTIDEVFPNGRDAPLAVLDPRSKGTVISGMRSDAQILIYINLRKALEAGCPFYRSENGVILSEGMDADDNGKTKIVPIEFFDLVVERQAGLGVLWEEGRVVQELPSRLAEKKNPKALRGGRGGGRGRGQ</sequence>
<evidence type="ECO:0000256" key="2">
    <source>
        <dbReference type="ARBA" id="ARBA00009836"/>
    </source>
</evidence>
<reference key="1">
    <citation type="journal article" date="2014" name="PLoS Genet.">
        <title>Signature Gene Expression Reveals Novel Clues to the Molecular Mechanisms of Dimorphic Transition in Penicillium marneffei.</title>
        <authorList>
            <person name="Yang E."/>
            <person name="Wang G."/>
            <person name="Cai J."/>
            <person name="Woo P.C."/>
            <person name="Lau S.K."/>
            <person name="Yuen K.-Y."/>
            <person name="Chow W.-N."/>
            <person name="Lin X."/>
        </authorList>
    </citation>
    <scope>NUCLEOTIDE SEQUENCE [LARGE SCALE GENOMIC DNA]</scope>
    <source>
        <strain>PM1</strain>
    </source>
</reference>
<protein>
    <recommendedName>
        <fullName evidence="3">2'-phosphotransferase</fullName>
        <ecNumber evidence="3">2.7.1.160</ecNumber>
    </recommendedName>
</protein>
<dbReference type="Gene3D" id="3.20.170.30">
    <property type="match status" value="1"/>
</dbReference>
<keyword evidence="5" id="KW-0520">NAD</keyword>
<dbReference type="Pfam" id="PF01885">
    <property type="entry name" value="PTS_2-RNA"/>
    <property type="match status" value="1"/>
</dbReference>
<organism evidence="7">
    <name type="scientific">Talaromyces marneffei PM1</name>
    <dbReference type="NCBI Taxonomy" id="1077442"/>
    <lineage>
        <taxon>Eukaryota</taxon>
        <taxon>Fungi</taxon>
        <taxon>Dikarya</taxon>
        <taxon>Ascomycota</taxon>
        <taxon>Pezizomycotina</taxon>
        <taxon>Eurotiomycetes</taxon>
        <taxon>Eurotiomycetidae</taxon>
        <taxon>Eurotiales</taxon>
        <taxon>Trichocomaceae</taxon>
        <taxon>Talaromyces</taxon>
        <taxon>Talaromyces sect. Talaromyces</taxon>
    </lineage>
</organism>
<dbReference type="PANTHER" id="PTHR12684">
    <property type="entry name" value="PUTATIVE PHOSPHOTRANSFERASE"/>
    <property type="match status" value="1"/>
</dbReference>
<dbReference type="GO" id="GO:0006388">
    <property type="term" value="P:tRNA splicing, via endonucleolytic cleavage and ligation"/>
    <property type="evidence" value="ECO:0007669"/>
    <property type="project" value="TreeGrafter"/>
</dbReference>
<accession>A0A093Y032</accession>
<keyword evidence="4 7" id="KW-0808">Transferase</keyword>
<dbReference type="HOGENOM" id="CLU_052998_0_0_1"/>
<evidence type="ECO:0000256" key="4">
    <source>
        <dbReference type="ARBA" id="ARBA00022679"/>
    </source>
</evidence>
<dbReference type="EC" id="2.7.1.160" evidence="3"/>
<evidence type="ECO:0000313" key="7">
    <source>
        <dbReference type="EMBL" id="KFX50873.1"/>
    </source>
</evidence>
<dbReference type="InterPro" id="IPR002745">
    <property type="entry name" value="Ptrans_KptA/Tpt1"/>
</dbReference>
<dbReference type="Gene3D" id="1.10.10.970">
    <property type="entry name" value="RNA 2'-phosphotransferase, Tpt1/KptA family, N-terminal domain"/>
    <property type="match status" value="1"/>
</dbReference>
<evidence type="ECO:0000256" key="6">
    <source>
        <dbReference type="ARBA" id="ARBA00047949"/>
    </source>
</evidence>
<comment type="function">
    <text evidence="1">Catalyzes the last step of tRNA splicing, the transfer of the splice junction 2'-phosphate from ligated tRNA to NAD to produce ADP-ribose 1''-2'' cyclic phosphate.</text>
</comment>
<dbReference type="InterPro" id="IPR042081">
    <property type="entry name" value="RNA_2'-PTrans_C"/>
</dbReference>
<dbReference type="EMBL" id="JPOX01000006">
    <property type="protein sequence ID" value="KFX50873.1"/>
    <property type="molecule type" value="Genomic_DNA"/>
</dbReference>
<dbReference type="eggNOG" id="KOG2278">
    <property type="taxonomic scope" value="Eukaryota"/>
</dbReference>
<dbReference type="InterPro" id="IPR042080">
    <property type="entry name" value="RNA_2'-PTrans_N"/>
</dbReference>
<reference evidence="7" key="2">
    <citation type="journal article" date="2014" name="PLoS Genet.">
        <title>Signature gene expression reveals novel clues to the molecular mechanisms of dimorphic transition in Penicillium marneffei.</title>
        <authorList>
            <person name="Yang E."/>
            <person name="Wang G."/>
            <person name="Cai J."/>
            <person name="Woo P.C."/>
            <person name="Lau S.K."/>
            <person name="Yuen K.-Y."/>
            <person name="Chow W.-N."/>
            <person name="Lin X."/>
        </authorList>
    </citation>
    <scope>NUCLEOTIDE SEQUENCE</scope>
    <source>
        <strain evidence="7">PM1</strain>
    </source>
</reference>
<gene>
    <name evidence="7" type="ORF">GQ26_0061610</name>
</gene>
<dbReference type="PANTHER" id="PTHR12684:SF2">
    <property type="entry name" value="TRNA 2'-PHOSPHOTRANSFERASE 1"/>
    <property type="match status" value="1"/>
</dbReference>